<dbReference type="AlphaFoldDB" id="R4WYJ3"/>
<dbReference type="HOGENOM" id="CLU_3266884_0_0_4"/>
<keyword evidence="2" id="KW-1185">Reference proteome</keyword>
<gene>
    <name evidence="1" type="ORF">BRPE64_CCDS04970</name>
</gene>
<reference evidence="1 2" key="1">
    <citation type="journal article" date="2013" name="Genome Announc.">
        <title>Complete Genome Sequence of Burkholderia sp. Strain RPE64, Bacterial Symbiont of the Bean Bug Riptortus pedestris.</title>
        <authorList>
            <person name="Shibata T.F."/>
            <person name="Maeda T."/>
            <person name="Nikoh N."/>
            <person name="Yamaguchi K."/>
            <person name="Oshima K."/>
            <person name="Hattori M."/>
            <person name="Nishiyama T."/>
            <person name="Hasebe M."/>
            <person name="Fukatsu T."/>
            <person name="Kikuchi Y."/>
            <person name="Shigenobu S."/>
        </authorList>
    </citation>
    <scope>NUCLEOTIDE SEQUENCE [LARGE SCALE GENOMIC DNA]</scope>
</reference>
<sequence>MARDHKRMALNTKSAATGCRIFAELLHRPLRQCVRDAAGAR</sequence>
<dbReference type="PATRIC" id="fig|758793.3.peg.4812"/>
<dbReference type="Proteomes" id="UP000013966">
    <property type="component" value="Chromosome 3"/>
</dbReference>
<dbReference type="EMBL" id="AP013060">
    <property type="protein sequence ID" value="BAN26580.1"/>
    <property type="molecule type" value="Genomic_DNA"/>
</dbReference>
<evidence type="ECO:0000313" key="1">
    <source>
        <dbReference type="EMBL" id="BAN26580.1"/>
    </source>
</evidence>
<proteinExistence type="predicted"/>
<organism evidence="1 2">
    <name type="scientific">Caballeronia insecticola</name>
    <dbReference type="NCBI Taxonomy" id="758793"/>
    <lineage>
        <taxon>Bacteria</taxon>
        <taxon>Pseudomonadati</taxon>
        <taxon>Pseudomonadota</taxon>
        <taxon>Betaproteobacteria</taxon>
        <taxon>Burkholderiales</taxon>
        <taxon>Burkholderiaceae</taxon>
        <taxon>Caballeronia</taxon>
    </lineage>
</organism>
<accession>R4WYJ3</accession>
<protein>
    <submittedName>
        <fullName evidence="1">Uncharacterized protein</fullName>
    </submittedName>
</protein>
<evidence type="ECO:0000313" key="2">
    <source>
        <dbReference type="Proteomes" id="UP000013966"/>
    </source>
</evidence>
<reference evidence="1 2" key="2">
    <citation type="journal article" date="2018" name="Int. J. Syst. Evol. Microbiol.">
        <title>Burkholderia insecticola sp. nov., a gut symbiotic bacterium of the bean bug Riptortus pedestris.</title>
        <authorList>
            <person name="Takeshita K."/>
            <person name="Tamaki H."/>
            <person name="Ohbayashi T."/>
            <person name="Meng X.-Y."/>
            <person name="Sone T."/>
            <person name="Mitani Y."/>
            <person name="Peeters C."/>
            <person name="Kikuchi Y."/>
            <person name="Vandamme P."/>
        </authorList>
    </citation>
    <scope>NUCLEOTIDE SEQUENCE [LARGE SCALE GENOMIC DNA]</scope>
    <source>
        <strain evidence="1">RPE64</strain>
    </source>
</reference>
<dbReference type="STRING" id="758793.BRPE64_CCDS04970"/>
<dbReference type="KEGG" id="buo:BRPE64_CCDS04970"/>
<name>R4WYJ3_9BURK</name>